<dbReference type="InterPro" id="IPR036852">
    <property type="entry name" value="Peptidase_S8/S53_dom_sf"/>
</dbReference>
<dbReference type="Pfam" id="PF00082">
    <property type="entry name" value="Peptidase_S8"/>
    <property type="match status" value="1"/>
</dbReference>
<keyword evidence="4" id="KW-1185">Reference proteome</keyword>
<name>Q5GWP5_XANOR</name>
<evidence type="ECO:0000256" key="1">
    <source>
        <dbReference type="PROSITE-ProRule" id="PRU01240"/>
    </source>
</evidence>
<feature type="domain" description="Peptidase S8/S53" evidence="2">
    <location>
        <begin position="1"/>
        <end position="37"/>
    </location>
</feature>
<reference evidence="3 4" key="1">
    <citation type="journal article" date="2005" name="Nucleic Acids Res.">
        <title>The genome sequence of Xanthomonas oryzae pathovar oryzae KACC10331, the bacterial blight pathogen of rice.</title>
        <authorList>
            <person name="Lee B.M."/>
            <person name="Park Y.J."/>
            <person name="Park D.S."/>
            <person name="Kang H.W."/>
            <person name="Kim J.G."/>
            <person name="Song E.S."/>
            <person name="Park I.C."/>
            <person name="Yoon U.H."/>
            <person name="Hahn J.H."/>
            <person name="Koo B.S."/>
            <person name="Lee G.B."/>
            <person name="Kim H."/>
            <person name="Park H.S."/>
            <person name="Yoon K.O."/>
            <person name="Kim J.H."/>
            <person name="Jung C.H."/>
            <person name="Koh N.H."/>
            <person name="Seo J.S."/>
            <person name="Go S.J."/>
        </authorList>
    </citation>
    <scope>NUCLEOTIDE SEQUENCE [LARGE SCALE GENOMIC DNA]</scope>
    <source>
        <strain evidence="4">KACC10331 / KXO85</strain>
    </source>
</reference>
<dbReference type="EMBL" id="AE013598">
    <property type="protein sequence ID" value="AAW76876.1"/>
    <property type="molecule type" value="Genomic_DNA"/>
</dbReference>
<accession>Q5GWP5</accession>
<comment type="caution">
    <text evidence="1">Lacks conserved residue(s) required for the propagation of feature annotation.</text>
</comment>
<keyword evidence="3" id="KW-0378">Hydrolase</keyword>
<dbReference type="Proteomes" id="UP000006735">
    <property type="component" value="Chromosome"/>
</dbReference>
<dbReference type="PROSITE" id="PS51892">
    <property type="entry name" value="SUBTILASE"/>
    <property type="match status" value="1"/>
</dbReference>
<evidence type="ECO:0000313" key="3">
    <source>
        <dbReference type="EMBL" id="AAW76876.1"/>
    </source>
</evidence>
<protein>
    <submittedName>
        <fullName evidence="3">Extracellular protease</fullName>
    </submittedName>
</protein>
<keyword evidence="3" id="KW-0645">Protease</keyword>
<dbReference type="AlphaFoldDB" id="Q5GWP5"/>
<proteinExistence type="inferred from homology"/>
<dbReference type="InterPro" id="IPR000209">
    <property type="entry name" value="Peptidase_S8/S53_dom"/>
</dbReference>
<organism evidence="3 4">
    <name type="scientific">Xanthomonas oryzae pv. oryzae (strain KACC10331 / KXO85)</name>
    <dbReference type="NCBI Taxonomy" id="291331"/>
    <lineage>
        <taxon>Bacteria</taxon>
        <taxon>Pseudomonadati</taxon>
        <taxon>Pseudomonadota</taxon>
        <taxon>Gammaproteobacteria</taxon>
        <taxon>Lysobacterales</taxon>
        <taxon>Lysobacteraceae</taxon>
        <taxon>Xanthomonas</taxon>
    </lineage>
</organism>
<dbReference type="SUPFAM" id="SSF52743">
    <property type="entry name" value="Subtilisin-like"/>
    <property type="match status" value="1"/>
</dbReference>
<dbReference type="Gene3D" id="3.40.50.200">
    <property type="entry name" value="Peptidase S8/S53 domain"/>
    <property type="match status" value="1"/>
</dbReference>
<dbReference type="GO" id="GO:0004252">
    <property type="term" value="F:serine-type endopeptidase activity"/>
    <property type="evidence" value="ECO:0007669"/>
    <property type="project" value="InterPro"/>
</dbReference>
<evidence type="ECO:0000259" key="2">
    <source>
        <dbReference type="Pfam" id="PF00082"/>
    </source>
</evidence>
<dbReference type="HOGENOM" id="CLU_3124192_0_0_6"/>
<dbReference type="GO" id="GO:0006508">
    <property type="term" value="P:proteolysis"/>
    <property type="evidence" value="ECO:0007669"/>
    <property type="project" value="UniProtKB-KW"/>
</dbReference>
<comment type="similarity">
    <text evidence="1">Belongs to the peptidase S8 family.</text>
</comment>
<dbReference type="KEGG" id="xoo:XOO3622"/>
<sequence length="50" mass="4952">MAVPHVAGVVALMQSVALNPLTPATVKGLLKASARPLLVACTQGGAGQGW</sequence>
<gene>
    <name evidence="3" type="ordered locus">XOO3622</name>
</gene>
<evidence type="ECO:0000313" key="4">
    <source>
        <dbReference type="Proteomes" id="UP000006735"/>
    </source>
</evidence>